<accession>W4K7Y0</accession>
<name>W4K7Y0_HETIT</name>
<dbReference type="RefSeq" id="XP_009547841.1">
    <property type="nucleotide sequence ID" value="XM_009549546.1"/>
</dbReference>
<dbReference type="InParanoid" id="W4K7Y0"/>
<reference evidence="1 2" key="1">
    <citation type="journal article" date="2012" name="New Phytol.">
        <title>Insight into trade-off between wood decay and parasitism from the genome of a fungal forest pathogen.</title>
        <authorList>
            <person name="Olson A."/>
            <person name="Aerts A."/>
            <person name="Asiegbu F."/>
            <person name="Belbahri L."/>
            <person name="Bouzid O."/>
            <person name="Broberg A."/>
            <person name="Canback B."/>
            <person name="Coutinho P.M."/>
            <person name="Cullen D."/>
            <person name="Dalman K."/>
            <person name="Deflorio G."/>
            <person name="van Diepen L.T."/>
            <person name="Dunand C."/>
            <person name="Duplessis S."/>
            <person name="Durling M."/>
            <person name="Gonthier P."/>
            <person name="Grimwood J."/>
            <person name="Fossdal C.G."/>
            <person name="Hansson D."/>
            <person name="Henrissat B."/>
            <person name="Hietala A."/>
            <person name="Himmelstrand K."/>
            <person name="Hoffmeister D."/>
            <person name="Hogberg N."/>
            <person name="James T.Y."/>
            <person name="Karlsson M."/>
            <person name="Kohler A."/>
            <person name="Kues U."/>
            <person name="Lee Y.H."/>
            <person name="Lin Y.C."/>
            <person name="Lind M."/>
            <person name="Lindquist E."/>
            <person name="Lombard V."/>
            <person name="Lucas S."/>
            <person name="Lunden K."/>
            <person name="Morin E."/>
            <person name="Murat C."/>
            <person name="Park J."/>
            <person name="Raffaello T."/>
            <person name="Rouze P."/>
            <person name="Salamov A."/>
            <person name="Schmutz J."/>
            <person name="Solheim H."/>
            <person name="Stahlberg J."/>
            <person name="Velez H."/>
            <person name="de Vries R.P."/>
            <person name="Wiebenga A."/>
            <person name="Woodward S."/>
            <person name="Yakovlev I."/>
            <person name="Garbelotto M."/>
            <person name="Martin F."/>
            <person name="Grigoriev I.V."/>
            <person name="Stenlid J."/>
        </authorList>
    </citation>
    <scope>NUCLEOTIDE SEQUENCE [LARGE SCALE GENOMIC DNA]</scope>
    <source>
        <strain evidence="1 2">TC 32-1</strain>
    </source>
</reference>
<dbReference type="OrthoDB" id="2672393at2759"/>
<gene>
    <name evidence="1" type="ORF">HETIRDRAFT_452572</name>
</gene>
<evidence type="ECO:0000313" key="2">
    <source>
        <dbReference type="Proteomes" id="UP000030671"/>
    </source>
</evidence>
<dbReference type="STRING" id="747525.W4K7Y0"/>
<dbReference type="InterPro" id="IPR027796">
    <property type="entry name" value="OTT_1508_deam-like"/>
</dbReference>
<keyword evidence="2" id="KW-1185">Reference proteome</keyword>
<evidence type="ECO:0000313" key="1">
    <source>
        <dbReference type="EMBL" id="ETW81176.1"/>
    </source>
</evidence>
<dbReference type="AlphaFoldDB" id="W4K7Y0"/>
<dbReference type="KEGG" id="hir:HETIRDRAFT_452572"/>
<sequence length="487" mass="55323">MTPTAITTLTTITTSTAITPESILPALLCRLAPSGSTTRLNHLSRDVHNDSQKTPKRIASLLDAIASISVENPKGDVVAVALDSGEDSSIFVASNTGVSTRLVAHLTAVGALLCKISKAVPADKQSPTQVDRIFYDDNIIELEKQLTIQVYRFSWRKLHARFSKRADMFIDSLTFVKQWYSDKPKMVEVHKRCSNLLRIFKDLCKRIVPSCPGNAELLHIHEIFITMTKSLGPHLSAGYSDLDTIQGCIDDHGELDAFIPVRRYLEKVLSLSRSGYALFLAAHSRKLKPFLSKPLKIVSIPPRLDREYRADFYHSAFRKFCQDQSDVMQKIKGDLHQQKIPTEFSKLSDNLRDMMLDEEWKNRMVTPLGAALQKEKNSAIKLDERGLSGRARVHCECLLIAHFVKNTASLRPYDYIGLSKLLCYGCHSYFRAYNMTHPGRRFHARGTHGKVYIPWVPPTLEDGSENDVRIEYDTKSRRVEYRRRDDW</sequence>
<dbReference type="EMBL" id="KI925459">
    <property type="protein sequence ID" value="ETW81176.1"/>
    <property type="molecule type" value="Genomic_DNA"/>
</dbReference>
<protein>
    <submittedName>
        <fullName evidence="1">Uncharacterized protein</fullName>
    </submittedName>
</protein>
<dbReference type="GeneID" id="20676272"/>
<dbReference type="HOGENOM" id="CLU_560268_0_0_1"/>
<dbReference type="eggNOG" id="ENOG502SKGQ">
    <property type="taxonomic scope" value="Eukaryota"/>
</dbReference>
<dbReference type="Pfam" id="PF14441">
    <property type="entry name" value="OTT_1508_deam"/>
    <property type="match status" value="1"/>
</dbReference>
<dbReference type="Proteomes" id="UP000030671">
    <property type="component" value="Unassembled WGS sequence"/>
</dbReference>
<proteinExistence type="predicted"/>
<organism evidence="1 2">
    <name type="scientific">Heterobasidion irregulare (strain TC 32-1)</name>
    <dbReference type="NCBI Taxonomy" id="747525"/>
    <lineage>
        <taxon>Eukaryota</taxon>
        <taxon>Fungi</taxon>
        <taxon>Dikarya</taxon>
        <taxon>Basidiomycota</taxon>
        <taxon>Agaricomycotina</taxon>
        <taxon>Agaricomycetes</taxon>
        <taxon>Russulales</taxon>
        <taxon>Bondarzewiaceae</taxon>
        <taxon>Heterobasidion</taxon>
        <taxon>Heterobasidion annosum species complex</taxon>
    </lineage>
</organism>